<reference evidence="2" key="1">
    <citation type="submission" date="2019-11" db="EMBL/GenBank/DDBJ databases">
        <title>Microbial mats filling the niche in hypersaline microbial mats.</title>
        <authorList>
            <person name="Wong H.L."/>
            <person name="Macleod F.I."/>
            <person name="White R.A. III"/>
            <person name="Burns B.P."/>
        </authorList>
    </citation>
    <scope>NUCLEOTIDE SEQUENCE</scope>
    <source>
        <strain evidence="2">Bin_327</strain>
    </source>
</reference>
<dbReference type="CDD" id="cd00448">
    <property type="entry name" value="YjgF_YER057c_UK114_family"/>
    <property type="match status" value="1"/>
</dbReference>
<proteinExistence type="inferred from homology"/>
<dbReference type="PROSITE" id="PS01094">
    <property type="entry name" value="UPF0076"/>
    <property type="match status" value="1"/>
</dbReference>
<dbReference type="Pfam" id="PF01042">
    <property type="entry name" value="Ribonuc_L-PSP"/>
    <property type="match status" value="1"/>
</dbReference>
<evidence type="ECO:0000313" key="3">
    <source>
        <dbReference type="Proteomes" id="UP000630660"/>
    </source>
</evidence>
<dbReference type="NCBIfam" id="TIGR00004">
    <property type="entry name" value="Rid family detoxifying hydrolase"/>
    <property type="match status" value="1"/>
</dbReference>
<dbReference type="InterPro" id="IPR006175">
    <property type="entry name" value="YjgF/YER057c/UK114"/>
</dbReference>
<dbReference type="InterPro" id="IPR035959">
    <property type="entry name" value="RutC-like_sf"/>
</dbReference>
<dbReference type="InterPro" id="IPR006056">
    <property type="entry name" value="RidA"/>
</dbReference>
<dbReference type="PANTHER" id="PTHR11803:SF39">
    <property type="entry name" value="2-IMINOBUTANOATE_2-IMINOPROPANOATE DEAMINASE"/>
    <property type="match status" value="1"/>
</dbReference>
<dbReference type="GO" id="GO:0019239">
    <property type="term" value="F:deaminase activity"/>
    <property type="evidence" value="ECO:0007669"/>
    <property type="project" value="TreeGrafter"/>
</dbReference>
<dbReference type="SUPFAM" id="SSF55298">
    <property type="entry name" value="YjgF-like"/>
    <property type="match status" value="1"/>
</dbReference>
<evidence type="ECO:0000256" key="1">
    <source>
        <dbReference type="ARBA" id="ARBA00010552"/>
    </source>
</evidence>
<dbReference type="GO" id="GO:0005829">
    <property type="term" value="C:cytosol"/>
    <property type="evidence" value="ECO:0007669"/>
    <property type="project" value="TreeGrafter"/>
</dbReference>
<evidence type="ECO:0000313" key="2">
    <source>
        <dbReference type="EMBL" id="MBD3363900.1"/>
    </source>
</evidence>
<dbReference type="FunFam" id="3.30.1330.40:FF:000001">
    <property type="entry name" value="L-PSP family endoribonuclease"/>
    <property type="match status" value="1"/>
</dbReference>
<dbReference type="Gene3D" id="3.30.1330.40">
    <property type="entry name" value="RutC-like"/>
    <property type="match status" value="1"/>
</dbReference>
<protein>
    <recommendedName>
        <fullName evidence="4">RidA family protein</fullName>
    </recommendedName>
</protein>
<dbReference type="AlphaFoldDB" id="A0A9D5QDB8"/>
<gene>
    <name evidence="2" type="ORF">GF359_01660</name>
</gene>
<sequence>MKKEIRTEKAPLPIGPYSQAVQAGNMLFVAGQIGVDPSTTQMHEGVEAQTRQIMESVNAILKEAGASMDDVVRADIYLLDMTDFAKVNEIYASYFTAPFPARVTVAVSALPKDALVEIAVAATI</sequence>
<dbReference type="InterPro" id="IPR019897">
    <property type="entry name" value="RidA_CS"/>
</dbReference>
<evidence type="ECO:0008006" key="4">
    <source>
        <dbReference type="Google" id="ProtNLM"/>
    </source>
</evidence>
<organism evidence="2 3">
    <name type="scientific">candidate division WOR-3 bacterium</name>
    <dbReference type="NCBI Taxonomy" id="2052148"/>
    <lineage>
        <taxon>Bacteria</taxon>
        <taxon>Bacteria division WOR-3</taxon>
    </lineage>
</organism>
<comment type="caution">
    <text evidence="2">The sequence shown here is derived from an EMBL/GenBank/DDBJ whole genome shotgun (WGS) entry which is preliminary data.</text>
</comment>
<accession>A0A9D5QDB8</accession>
<name>A0A9D5QDB8_UNCW3</name>
<dbReference type="EMBL" id="WJKJ01000050">
    <property type="protein sequence ID" value="MBD3363900.1"/>
    <property type="molecule type" value="Genomic_DNA"/>
</dbReference>
<dbReference type="PANTHER" id="PTHR11803">
    <property type="entry name" value="2-IMINOBUTANOATE/2-IMINOPROPANOATE DEAMINASE RIDA"/>
    <property type="match status" value="1"/>
</dbReference>
<dbReference type="Proteomes" id="UP000630660">
    <property type="component" value="Unassembled WGS sequence"/>
</dbReference>
<comment type="similarity">
    <text evidence="1">Belongs to the RutC family.</text>
</comment>